<gene>
    <name evidence="1" type="ORF">NITLEN_10341</name>
</gene>
<reference evidence="2" key="1">
    <citation type="submission" date="2018-04" db="EMBL/GenBank/DDBJ databases">
        <authorList>
            <person name="Lucker S."/>
            <person name="Sakoula D."/>
        </authorList>
    </citation>
    <scope>NUCLEOTIDE SEQUENCE [LARGE SCALE GENOMIC DNA]</scope>
</reference>
<dbReference type="EMBL" id="OUNR01000001">
    <property type="protein sequence ID" value="SPP63255.1"/>
    <property type="molecule type" value="Genomic_DNA"/>
</dbReference>
<evidence type="ECO:0000313" key="1">
    <source>
        <dbReference type="EMBL" id="SPP63255.1"/>
    </source>
</evidence>
<name>A0A330L0G6_9BACT</name>
<dbReference type="Proteomes" id="UP000248168">
    <property type="component" value="Unassembled WGS sequence"/>
</dbReference>
<accession>A0A330L0G6</accession>
<dbReference type="AlphaFoldDB" id="A0A330L0G6"/>
<organism evidence="1 2">
    <name type="scientific">Nitrospira lenta</name>
    <dbReference type="NCBI Taxonomy" id="1436998"/>
    <lineage>
        <taxon>Bacteria</taxon>
        <taxon>Pseudomonadati</taxon>
        <taxon>Nitrospirota</taxon>
        <taxon>Nitrospiria</taxon>
        <taxon>Nitrospirales</taxon>
        <taxon>Nitrospiraceae</taxon>
        <taxon>Nitrospira</taxon>
    </lineage>
</organism>
<dbReference type="InParanoid" id="A0A330L0G6"/>
<keyword evidence="2" id="KW-1185">Reference proteome</keyword>
<evidence type="ECO:0000313" key="2">
    <source>
        <dbReference type="Proteomes" id="UP000248168"/>
    </source>
</evidence>
<sequence length="25" mass="2881">MRAQKESVRAVWIGKAGNILSKYQF</sequence>
<protein>
    <submittedName>
        <fullName evidence="1">Uncharacterized protein</fullName>
    </submittedName>
</protein>
<proteinExistence type="predicted"/>